<feature type="compositionally biased region" description="Basic and acidic residues" evidence="2">
    <location>
        <begin position="571"/>
        <end position="582"/>
    </location>
</feature>
<dbReference type="Proteomes" id="UP000053257">
    <property type="component" value="Unassembled WGS sequence"/>
</dbReference>
<evidence type="ECO:0000313" key="3">
    <source>
        <dbReference type="EMBL" id="KIP01975.1"/>
    </source>
</evidence>
<dbReference type="GO" id="GO:0008289">
    <property type="term" value="F:lipid binding"/>
    <property type="evidence" value="ECO:0007669"/>
    <property type="project" value="TreeGrafter"/>
</dbReference>
<dbReference type="GO" id="GO:0070941">
    <property type="term" value="P:eisosome assembly"/>
    <property type="evidence" value="ECO:0007669"/>
    <property type="project" value="TreeGrafter"/>
</dbReference>
<dbReference type="InterPro" id="IPR027267">
    <property type="entry name" value="AH/BAR_dom_sf"/>
</dbReference>
<proteinExistence type="predicted"/>
<feature type="compositionally biased region" description="Basic and acidic residues" evidence="2">
    <location>
        <begin position="492"/>
        <end position="502"/>
    </location>
</feature>
<feature type="compositionally biased region" description="Low complexity" evidence="2">
    <location>
        <begin position="432"/>
        <end position="443"/>
    </location>
</feature>
<gene>
    <name evidence="3" type="ORF">PHLGIDRAFT_130992</name>
</gene>
<protein>
    <recommendedName>
        <fullName evidence="5">Eisosome component PIL1-domain-containing protein</fullName>
    </recommendedName>
</protein>
<feature type="compositionally biased region" description="Basic and acidic residues" evidence="2">
    <location>
        <begin position="933"/>
        <end position="944"/>
    </location>
</feature>
<evidence type="ECO:0008006" key="5">
    <source>
        <dbReference type="Google" id="ProtNLM"/>
    </source>
</evidence>
<dbReference type="AlphaFoldDB" id="A0A0C3S2R7"/>
<feature type="compositionally biased region" description="Low complexity" evidence="2">
    <location>
        <begin position="777"/>
        <end position="802"/>
    </location>
</feature>
<accession>A0A0C3S2R7</accession>
<feature type="compositionally biased region" description="Low complexity" evidence="2">
    <location>
        <begin position="851"/>
        <end position="865"/>
    </location>
</feature>
<feature type="region of interest" description="Disordered" evidence="2">
    <location>
        <begin position="392"/>
        <end position="976"/>
    </location>
</feature>
<feature type="compositionally biased region" description="Polar residues" evidence="2">
    <location>
        <begin position="760"/>
        <end position="773"/>
    </location>
</feature>
<feature type="compositionally biased region" description="Polar residues" evidence="2">
    <location>
        <begin position="910"/>
        <end position="924"/>
    </location>
</feature>
<feature type="region of interest" description="Disordered" evidence="2">
    <location>
        <begin position="284"/>
        <end position="304"/>
    </location>
</feature>
<feature type="compositionally biased region" description="Pro residues" evidence="2">
    <location>
        <begin position="620"/>
        <end position="642"/>
    </location>
</feature>
<feature type="compositionally biased region" description="Pro residues" evidence="2">
    <location>
        <begin position="341"/>
        <end position="350"/>
    </location>
</feature>
<feature type="region of interest" description="Disordered" evidence="2">
    <location>
        <begin position="316"/>
        <end position="373"/>
    </location>
</feature>
<sequence length="976" mass="104617">MFRSATTRIAHNSHVAGLAQVALSKDLKALQDLINAEKAMQQTLQRLSIDTAKASEAVKFWGNGEGDDLGDTLAACNALLLHFAAAATRFYNHEATIREQMKAVRTREENLDELKKRRKSLASKADTADKRLNKMSAESKNFQAQADTLNKLREEIRMLDTEILNEEASLGDFKRTSAKNWMGMKFGALAEFCERGLIVSDLGKLVIAEIPLFPTEPGLPRPYYTGHANTEALVTEARQRIDQVLFSTDPAPTLMNIRQIPGQELPPVIPNTGIIPRHNSSQLTFTTAPSASGTPDPSARGSQRYSQVILSPTGTNYMQLPELGGSGGFGMSSILESDKYPQPPQSPPPGSVLSSNTDPYVPTSYMHSVPQTPVSQGAEVSEFGLYPAQFAPRSSSLRNDQPSVGMPTGPRDSRFGTFPLKSAGGPRPPPSQASSSSLSGVPPRLDDRVPSVELDRAELNDSFESSIAEALGQQWTPDDPRPNSAPIGSKAYEAKMHVRNRDYSPPPPQYPGEPLAPLQEHKHSAVTQEMTDNNPFRGERTSRGDVEEEAELAYMSPQHEERNSLPSTSGHGHEDRRVRFGGEETIDEAIDEVTPQPSRQVTTDDANAPSPPAAYQSAPQIPPVSSPPHSPALPPPPEPSAIPPVSFQGVPPQNQTTPEEEEKALNAAAAREVSRELDALMFSSPLKPADPAPPTPSRVDPMQVPQPPFVRRSNPSRSSLSIGSPTSPTGPRPDLTYVRERDRSGSAVSSPTSISQHSSINTGGSQSADGHSPQTPPVSIAIPPISSPTPSSTGSTPYRTPSEFPLQPAGPGSFYKMPVMSGSAGSFTAGGARTISAAAFKRQIRNPSSPPLDSSSPLPDGTSPLMVKKRLPGSPYPASRLQADSPGFPGIQRVSSAPDPAYQRGDPEGQNRSSSGTYASQQSGDGPPARPSGEYEHGEEDHYDYISAYVDEAPDSAQSAHGQGFGSGRYNEGGFR</sequence>
<dbReference type="PANTHER" id="PTHR31962:SF6">
    <property type="entry name" value="EISOSOME COMPONENT PIL1-DOMAIN-CONTAINING PROTEIN"/>
    <property type="match status" value="1"/>
</dbReference>
<dbReference type="HOGENOM" id="CLU_012875_0_0_1"/>
<dbReference type="STRING" id="745531.A0A0C3S2R7"/>
<dbReference type="Pfam" id="PF13805">
    <property type="entry name" value="Pil1"/>
    <property type="match status" value="1"/>
</dbReference>
<dbReference type="GO" id="GO:0005886">
    <property type="term" value="C:plasma membrane"/>
    <property type="evidence" value="ECO:0007669"/>
    <property type="project" value="TreeGrafter"/>
</dbReference>
<dbReference type="Gene3D" id="1.20.1270.60">
    <property type="entry name" value="Arfaptin homology (AH) domain/BAR domain"/>
    <property type="match status" value="1"/>
</dbReference>
<keyword evidence="1" id="KW-0175">Coiled coil</keyword>
<feature type="compositionally biased region" description="Polar residues" evidence="2">
    <location>
        <begin position="595"/>
        <end position="605"/>
    </location>
</feature>
<keyword evidence="4" id="KW-1185">Reference proteome</keyword>
<feature type="compositionally biased region" description="Basic and acidic residues" evidence="2">
    <location>
        <begin position="444"/>
        <end position="459"/>
    </location>
</feature>
<dbReference type="GO" id="GO:0006897">
    <property type="term" value="P:endocytosis"/>
    <property type="evidence" value="ECO:0007669"/>
    <property type="project" value="TreeGrafter"/>
</dbReference>
<name>A0A0C3S2R7_PHLG1</name>
<evidence type="ECO:0000256" key="2">
    <source>
        <dbReference type="SAM" id="MobiDB-lite"/>
    </source>
</evidence>
<feature type="compositionally biased region" description="Low complexity" evidence="2">
    <location>
        <begin position="821"/>
        <end position="832"/>
    </location>
</feature>
<evidence type="ECO:0000256" key="1">
    <source>
        <dbReference type="SAM" id="Coils"/>
    </source>
</evidence>
<feature type="compositionally biased region" description="Polar residues" evidence="2">
    <location>
        <begin position="392"/>
        <end position="402"/>
    </location>
</feature>
<dbReference type="InterPro" id="IPR028245">
    <property type="entry name" value="PIL1/LSP1"/>
</dbReference>
<feature type="compositionally biased region" description="Polar residues" evidence="2">
    <location>
        <begin position="713"/>
        <end position="729"/>
    </location>
</feature>
<feature type="compositionally biased region" description="Polar residues" evidence="2">
    <location>
        <begin position="525"/>
        <end position="534"/>
    </location>
</feature>
<dbReference type="OrthoDB" id="5599269at2759"/>
<organism evidence="3 4">
    <name type="scientific">Phlebiopsis gigantea (strain 11061_1 CR5-6)</name>
    <name type="common">White-rot fungus</name>
    <name type="synonym">Peniophora gigantea</name>
    <dbReference type="NCBI Taxonomy" id="745531"/>
    <lineage>
        <taxon>Eukaryota</taxon>
        <taxon>Fungi</taxon>
        <taxon>Dikarya</taxon>
        <taxon>Basidiomycota</taxon>
        <taxon>Agaricomycotina</taxon>
        <taxon>Agaricomycetes</taxon>
        <taxon>Polyporales</taxon>
        <taxon>Phanerochaetaceae</taxon>
        <taxon>Phlebiopsis</taxon>
    </lineage>
</organism>
<dbReference type="EMBL" id="KN840717">
    <property type="protein sequence ID" value="KIP01975.1"/>
    <property type="molecule type" value="Genomic_DNA"/>
</dbReference>
<reference evidence="3 4" key="1">
    <citation type="journal article" date="2014" name="PLoS Genet.">
        <title>Analysis of the Phlebiopsis gigantea genome, transcriptome and secretome provides insight into its pioneer colonization strategies of wood.</title>
        <authorList>
            <person name="Hori C."/>
            <person name="Ishida T."/>
            <person name="Igarashi K."/>
            <person name="Samejima M."/>
            <person name="Suzuki H."/>
            <person name="Master E."/>
            <person name="Ferreira P."/>
            <person name="Ruiz-Duenas F.J."/>
            <person name="Held B."/>
            <person name="Canessa P."/>
            <person name="Larrondo L.F."/>
            <person name="Schmoll M."/>
            <person name="Druzhinina I.S."/>
            <person name="Kubicek C.P."/>
            <person name="Gaskell J.A."/>
            <person name="Kersten P."/>
            <person name="St John F."/>
            <person name="Glasner J."/>
            <person name="Sabat G."/>
            <person name="Splinter BonDurant S."/>
            <person name="Syed K."/>
            <person name="Yadav J."/>
            <person name="Mgbeahuruike A.C."/>
            <person name="Kovalchuk A."/>
            <person name="Asiegbu F.O."/>
            <person name="Lackner G."/>
            <person name="Hoffmeister D."/>
            <person name="Rencoret J."/>
            <person name="Gutierrez A."/>
            <person name="Sun H."/>
            <person name="Lindquist E."/>
            <person name="Barry K."/>
            <person name="Riley R."/>
            <person name="Grigoriev I.V."/>
            <person name="Henrissat B."/>
            <person name="Kues U."/>
            <person name="Berka R.M."/>
            <person name="Martinez A.T."/>
            <person name="Covert S.F."/>
            <person name="Blanchette R.A."/>
            <person name="Cullen D."/>
        </authorList>
    </citation>
    <scope>NUCLEOTIDE SEQUENCE [LARGE SCALE GENOMIC DNA]</scope>
    <source>
        <strain evidence="3 4">11061_1 CR5-6</strain>
    </source>
</reference>
<dbReference type="GO" id="GO:0036286">
    <property type="term" value="C:eisosome filament"/>
    <property type="evidence" value="ECO:0007669"/>
    <property type="project" value="TreeGrafter"/>
</dbReference>
<dbReference type="PANTHER" id="PTHR31962">
    <property type="entry name" value="SPHINGOLIPID LONG CHAIN BASE-RESPONSIVE PROTEIN PIL1"/>
    <property type="match status" value="1"/>
</dbReference>
<feature type="coiled-coil region" evidence="1">
    <location>
        <begin position="97"/>
        <end position="169"/>
    </location>
</feature>
<evidence type="ECO:0000313" key="4">
    <source>
        <dbReference type="Proteomes" id="UP000053257"/>
    </source>
</evidence>
<feature type="compositionally biased region" description="Low complexity" evidence="2">
    <location>
        <begin position="749"/>
        <end position="759"/>
    </location>
</feature>